<dbReference type="RefSeq" id="WP_268881076.1">
    <property type="nucleotide sequence ID" value="NZ_CP114029.1"/>
</dbReference>
<organism evidence="3 4">
    <name type="scientific">Jiella pelagia</name>
    <dbReference type="NCBI Taxonomy" id="2986949"/>
    <lineage>
        <taxon>Bacteria</taxon>
        <taxon>Pseudomonadati</taxon>
        <taxon>Pseudomonadota</taxon>
        <taxon>Alphaproteobacteria</taxon>
        <taxon>Hyphomicrobiales</taxon>
        <taxon>Aurantimonadaceae</taxon>
        <taxon>Jiella</taxon>
    </lineage>
</organism>
<dbReference type="SUPFAM" id="SSF52833">
    <property type="entry name" value="Thioredoxin-like"/>
    <property type="match status" value="1"/>
</dbReference>
<reference evidence="3" key="1">
    <citation type="submission" date="2022-12" db="EMBL/GenBank/DDBJ databases">
        <title>Jiella pelagia sp. nov., isolated from phosphonate enriched culture of Northwest Pacific surface seawater.</title>
        <authorList>
            <person name="Shin D.Y."/>
            <person name="Hwang C.Y."/>
        </authorList>
    </citation>
    <scope>NUCLEOTIDE SEQUENCE</scope>
    <source>
        <strain evidence="3">HL-NP1</strain>
    </source>
</reference>
<name>A0ABY7BYM5_9HYPH</name>
<keyword evidence="1" id="KW-0812">Transmembrane</keyword>
<protein>
    <submittedName>
        <fullName evidence="3">SCO family protein</fullName>
    </submittedName>
</protein>
<gene>
    <name evidence="3" type="ORF">OH818_25800</name>
</gene>
<dbReference type="PROSITE" id="PS51257">
    <property type="entry name" value="PROKAR_LIPOPROTEIN"/>
    <property type="match status" value="1"/>
</dbReference>
<dbReference type="Proteomes" id="UP001164020">
    <property type="component" value="Chromosome"/>
</dbReference>
<evidence type="ECO:0000313" key="3">
    <source>
        <dbReference type="EMBL" id="WAP68649.1"/>
    </source>
</evidence>
<evidence type="ECO:0000313" key="4">
    <source>
        <dbReference type="Proteomes" id="UP001164020"/>
    </source>
</evidence>
<evidence type="ECO:0000256" key="1">
    <source>
        <dbReference type="SAM" id="Phobius"/>
    </source>
</evidence>
<keyword evidence="4" id="KW-1185">Reference proteome</keyword>
<keyword evidence="1" id="KW-0472">Membrane</keyword>
<proteinExistence type="predicted"/>
<accession>A0ABY7BYM5</accession>
<feature type="chain" id="PRO_5047351708" evidence="2">
    <location>
        <begin position="29"/>
        <end position="280"/>
    </location>
</feature>
<sequence length="280" mass="29219">MIARHLRRVPALIAAIAVSVLACAPAFAGLTRDELSSVGFFPTAGSALPFDAQLSDATGETRTLGERLGGRPGLVAFVDFTCTTICGVAANVLAGSEEALVRAGELDHRTLVVGFDARDTAADRDAWLARNAEAATLGRSAFVTADPVTTAGLVEAAGLKTFYDPEHDQFAHPAGALLVDTNGRILRALDLVSLEPETLRSALIEASNGTAGSLVERAILSCYGWDAETGRYKPLIDRILMIGCSGTAAAAAGFVGFMLLRERRNQAGRPQGTKAGGRHG</sequence>
<keyword evidence="2" id="KW-0732">Signal</keyword>
<dbReference type="Gene3D" id="3.40.30.10">
    <property type="entry name" value="Glutaredoxin"/>
    <property type="match status" value="1"/>
</dbReference>
<dbReference type="EMBL" id="CP114029">
    <property type="protein sequence ID" value="WAP68649.1"/>
    <property type="molecule type" value="Genomic_DNA"/>
</dbReference>
<keyword evidence="1" id="KW-1133">Transmembrane helix</keyword>
<dbReference type="InterPro" id="IPR036249">
    <property type="entry name" value="Thioredoxin-like_sf"/>
</dbReference>
<feature type="transmembrane region" description="Helical" evidence="1">
    <location>
        <begin position="239"/>
        <end position="260"/>
    </location>
</feature>
<feature type="signal peptide" evidence="2">
    <location>
        <begin position="1"/>
        <end position="28"/>
    </location>
</feature>
<evidence type="ECO:0000256" key="2">
    <source>
        <dbReference type="SAM" id="SignalP"/>
    </source>
</evidence>